<sequence length="342" mass="40081">MAKDEIFNEIESKMLNKIKLNVKEYDELYRKGLDLIKKMPNSQELLISILEEYEERLDELPPIDIQVENLENFDEKLKEKIKALILFGTQAALLNENAKMHHQLRVVNQKYKDLISVVTHEFKNALTSIYGYNRILKKRVENQDYDRLLPMIDNIDRLTKNLFTMVDTLLNMSLIEEGKLSLNRQIFDFMEDVITPLINEFEPQLKEKNQKIVLKKSDKILYNGDLHLLQVVFRNLIMNALQYGDEDSEIEIDFNKGEDSLEIYFLNYGMGVQKEQIPHLFEKFSRFTKLQGRHNVGIGLYTVKNIIELHGGKITVESNPGEWIKFIITLPLTLQRMEAQNG</sequence>
<evidence type="ECO:0000313" key="10">
    <source>
        <dbReference type="EMBL" id="APF19603.1"/>
    </source>
</evidence>
<dbReference type="PRINTS" id="PR00344">
    <property type="entry name" value="BCTRLSENSOR"/>
</dbReference>
<name>H1XXQ2_CALAY</name>
<accession>H1XXQ2</accession>
<dbReference type="CDD" id="cd00082">
    <property type="entry name" value="HisKA"/>
    <property type="match status" value="1"/>
</dbReference>
<dbReference type="InterPro" id="IPR050351">
    <property type="entry name" value="BphY/WalK/GraS-like"/>
</dbReference>
<reference evidence="11 12" key="1">
    <citation type="submission" date="2011-09" db="EMBL/GenBank/DDBJ databases">
        <title>The permanent draft genome of Caldithrix abyssi DSM 13497.</title>
        <authorList>
            <consortium name="US DOE Joint Genome Institute (JGI-PGF)"/>
            <person name="Lucas S."/>
            <person name="Han J."/>
            <person name="Lapidus A."/>
            <person name="Bruce D."/>
            <person name="Goodwin L."/>
            <person name="Pitluck S."/>
            <person name="Peters L."/>
            <person name="Kyrpides N."/>
            <person name="Mavromatis K."/>
            <person name="Ivanova N."/>
            <person name="Mikhailova N."/>
            <person name="Chertkov O."/>
            <person name="Detter J.C."/>
            <person name="Tapia R."/>
            <person name="Han C."/>
            <person name="Land M."/>
            <person name="Hauser L."/>
            <person name="Markowitz V."/>
            <person name="Cheng J.-F."/>
            <person name="Hugenholtz P."/>
            <person name="Woyke T."/>
            <person name="Wu D."/>
            <person name="Spring S."/>
            <person name="Brambilla E."/>
            <person name="Klenk H.-P."/>
            <person name="Eisen J.A."/>
        </authorList>
    </citation>
    <scope>NUCLEOTIDE SEQUENCE [LARGE SCALE GENOMIC DNA]</scope>
    <source>
        <strain evidence="11 12">DSM 13497</strain>
    </source>
</reference>
<gene>
    <name evidence="10" type="ORF">Cabys_2855</name>
    <name evidence="11" type="ORF">Calab_0071</name>
</gene>
<dbReference type="InterPro" id="IPR003594">
    <property type="entry name" value="HATPase_dom"/>
</dbReference>
<organism evidence="11 12">
    <name type="scientific">Caldithrix abyssi DSM 13497</name>
    <dbReference type="NCBI Taxonomy" id="880073"/>
    <lineage>
        <taxon>Bacteria</taxon>
        <taxon>Pseudomonadati</taxon>
        <taxon>Calditrichota</taxon>
        <taxon>Calditrichia</taxon>
        <taxon>Calditrichales</taxon>
        <taxon>Calditrichaceae</taxon>
        <taxon>Caldithrix</taxon>
    </lineage>
</organism>
<dbReference type="SMART" id="SM00388">
    <property type="entry name" value="HisKA"/>
    <property type="match status" value="1"/>
</dbReference>
<evidence type="ECO:0000256" key="7">
    <source>
        <dbReference type="ARBA" id="ARBA00022840"/>
    </source>
</evidence>
<evidence type="ECO:0000256" key="5">
    <source>
        <dbReference type="ARBA" id="ARBA00022741"/>
    </source>
</evidence>
<dbReference type="InterPro" id="IPR036097">
    <property type="entry name" value="HisK_dim/P_sf"/>
</dbReference>
<keyword evidence="6 11" id="KW-0418">Kinase</keyword>
<dbReference type="AlphaFoldDB" id="H1XXQ2"/>
<dbReference type="PANTHER" id="PTHR42878">
    <property type="entry name" value="TWO-COMPONENT HISTIDINE KINASE"/>
    <property type="match status" value="1"/>
</dbReference>
<dbReference type="InterPro" id="IPR036890">
    <property type="entry name" value="HATPase_C_sf"/>
</dbReference>
<evidence type="ECO:0000256" key="4">
    <source>
        <dbReference type="ARBA" id="ARBA00022679"/>
    </source>
</evidence>
<proteinExistence type="predicted"/>
<evidence type="ECO:0000313" key="13">
    <source>
        <dbReference type="Proteomes" id="UP000183868"/>
    </source>
</evidence>
<dbReference type="SUPFAM" id="SSF55874">
    <property type="entry name" value="ATPase domain of HSP90 chaperone/DNA topoisomerase II/histidine kinase"/>
    <property type="match status" value="1"/>
</dbReference>
<dbReference type="FunFam" id="3.30.565.10:FF:000006">
    <property type="entry name" value="Sensor histidine kinase WalK"/>
    <property type="match status" value="1"/>
</dbReference>
<dbReference type="GO" id="GO:0000155">
    <property type="term" value="F:phosphorelay sensor kinase activity"/>
    <property type="evidence" value="ECO:0007669"/>
    <property type="project" value="InterPro"/>
</dbReference>
<dbReference type="PANTHER" id="PTHR42878:SF7">
    <property type="entry name" value="SENSOR HISTIDINE KINASE GLRK"/>
    <property type="match status" value="1"/>
</dbReference>
<keyword evidence="12" id="KW-1185">Reference proteome</keyword>
<dbReference type="EMBL" id="CM001402">
    <property type="protein sequence ID" value="EHO39725.1"/>
    <property type="molecule type" value="Genomic_DNA"/>
</dbReference>
<keyword evidence="8" id="KW-0902">Two-component regulatory system</keyword>
<dbReference type="KEGG" id="caby:Cabys_2855"/>
<protein>
    <recommendedName>
        <fullName evidence="2">histidine kinase</fullName>
        <ecNumber evidence="2">2.7.13.3</ecNumber>
    </recommendedName>
</protein>
<evidence type="ECO:0000259" key="9">
    <source>
        <dbReference type="PROSITE" id="PS50109"/>
    </source>
</evidence>
<dbReference type="GO" id="GO:0030295">
    <property type="term" value="F:protein kinase activator activity"/>
    <property type="evidence" value="ECO:0007669"/>
    <property type="project" value="TreeGrafter"/>
</dbReference>
<evidence type="ECO:0000256" key="6">
    <source>
        <dbReference type="ARBA" id="ARBA00022777"/>
    </source>
</evidence>
<dbReference type="GO" id="GO:0000156">
    <property type="term" value="F:phosphorelay response regulator activity"/>
    <property type="evidence" value="ECO:0007669"/>
    <property type="project" value="TreeGrafter"/>
</dbReference>
<dbReference type="Pfam" id="PF02518">
    <property type="entry name" value="HATPase_c"/>
    <property type="match status" value="1"/>
</dbReference>
<dbReference type="eggNOG" id="COG2205">
    <property type="taxonomic scope" value="Bacteria"/>
</dbReference>
<keyword evidence="5" id="KW-0547">Nucleotide-binding</keyword>
<dbReference type="Proteomes" id="UP000183868">
    <property type="component" value="Chromosome"/>
</dbReference>
<dbReference type="STRING" id="880073.Cabys_2855"/>
<feature type="domain" description="Histidine kinase" evidence="9">
    <location>
        <begin position="117"/>
        <end position="334"/>
    </location>
</feature>
<reference evidence="10 13" key="2">
    <citation type="submission" date="2016-11" db="EMBL/GenBank/DDBJ databases">
        <title>Genomic analysis of Caldithrix abyssi and proposal of a novel bacterial phylum Caldithrichaeota.</title>
        <authorList>
            <person name="Kublanov I."/>
            <person name="Sigalova O."/>
            <person name="Gavrilov S."/>
            <person name="Lebedinsky A."/>
            <person name="Ivanova N."/>
            <person name="Daum C."/>
            <person name="Reddy T."/>
            <person name="Klenk H.P."/>
            <person name="Goker M."/>
            <person name="Reva O."/>
            <person name="Miroshnichenko M."/>
            <person name="Kyprides N."/>
            <person name="Woyke T."/>
            <person name="Gelfand M."/>
        </authorList>
    </citation>
    <scope>NUCLEOTIDE SEQUENCE [LARGE SCALE GENOMIC DNA]</scope>
    <source>
        <strain evidence="10 13">LF13</strain>
    </source>
</reference>
<dbReference type="InterPro" id="IPR004358">
    <property type="entry name" value="Sig_transdc_His_kin-like_C"/>
</dbReference>
<dbReference type="GO" id="GO:0005524">
    <property type="term" value="F:ATP binding"/>
    <property type="evidence" value="ECO:0007669"/>
    <property type="project" value="UniProtKB-KW"/>
</dbReference>
<dbReference type="EC" id="2.7.13.3" evidence="2"/>
<dbReference type="InterPro" id="IPR003661">
    <property type="entry name" value="HisK_dim/P_dom"/>
</dbReference>
<dbReference type="SMART" id="SM00387">
    <property type="entry name" value="HATPase_c"/>
    <property type="match status" value="1"/>
</dbReference>
<dbReference type="SUPFAM" id="SSF47384">
    <property type="entry name" value="Homodimeric domain of signal transducing histidine kinase"/>
    <property type="match status" value="1"/>
</dbReference>
<dbReference type="HOGENOM" id="CLU_810580_0_0_0"/>
<dbReference type="InterPro" id="IPR005467">
    <property type="entry name" value="His_kinase_dom"/>
</dbReference>
<evidence type="ECO:0000256" key="8">
    <source>
        <dbReference type="ARBA" id="ARBA00023012"/>
    </source>
</evidence>
<dbReference type="InParanoid" id="H1XXQ2"/>
<evidence type="ECO:0000256" key="3">
    <source>
        <dbReference type="ARBA" id="ARBA00022553"/>
    </source>
</evidence>
<evidence type="ECO:0000256" key="2">
    <source>
        <dbReference type="ARBA" id="ARBA00012438"/>
    </source>
</evidence>
<evidence type="ECO:0000313" key="11">
    <source>
        <dbReference type="EMBL" id="EHO39725.1"/>
    </source>
</evidence>
<dbReference type="GO" id="GO:0007234">
    <property type="term" value="P:osmosensory signaling via phosphorelay pathway"/>
    <property type="evidence" value="ECO:0007669"/>
    <property type="project" value="TreeGrafter"/>
</dbReference>
<dbReference type="CDD" id="cd00075">
    <property type="entry name" value="HATPase"/>
    <property type="match status" value="1"/>
</dbReference>
<dbReference type="Proteomes" id="UP000004671">
    <property type="component" value="Chromosome"/>
</dbReference>
<evidence type="ECO:0000256" key="1">
    <source>
        <dbReference type="ARBA" id="ARBA00000085"/>
    </source>
</evidence>
<dbReference type="Gene3D" id="1.10.287.130">
    <property type="match status" value="1"/>
</dbReference>
<dbReference type="PaxDb" id="880073-Calab_0071"/>
<dbReference type="OrthoDB" id="9792991at2"/>
<comment type="catalytic activity">
    <reaction evidence="1">
        <text>ATP + protein L-histidine = ADP + protein N-phospho-L-histidine.</text>
        <dbReference type="EC" id="2.7.13.3"/>
    </reaction>
</comment>
<evidence type="ECO:0000313" key="12">
    <source>
        <dbReference type="Proteomes" id="UP000004671"/>
    </source>
</evidence>
<dbReference type="Pfam" id="PF00512">
    <property type="entry name" value="HisKA"/>
    <property type="match status" value="1"/>
</dbReference>
<dbReference type="EMBL" id="CP018099">
    <property type="protein sequence ID" value="APF19603.1"/>
    <property type="molecule type" value="Genomic_DNA"/>
</dbReference>
<dbReference type="RefSeq" id="WP_006926597.1">
    <property type="nucleotide sequence ID" value="NZ_CM001402.1"/>
</dbReference>
<keyword evidence="3" id="KW-0597">Phosphoprotein</keyword>
<keyword evidence="7" id="KW-0067">ATP-binding</keyword>
<dbReference type="Gene3D" id="3.30.565.10">
    <property type="entry name" value="Histidine kinase-like ATPase, C-terminal domain"/>
    <property type="match status" value="1"/>
</dbReference>
<dbReference type="PROSITE" id="PS50109">
    <property type="entry name" value="HIS_KIN"/>
    <property type="match status" value="1"/>
</dbReference>
<keyword evidence="4" id="KW-0808">Transferase</keyword>